<dbReference type="Proteomes" id="UP001470230">
    <property type="component" value="Unassembled WGS sequence"/>
</dbReference>
<evidence type="ECO:0000313" key="3">
    <source>
        <dbReference type="Proteomes" id="UP001470230"/>
    </source>
</evidence>
<accession>A0ABR2JS29</accession>
<proteinExistence type="predicted"/>
<dbReference type="PANTHER" id="PTHR23257">
    <property type="entry name" value="SERINE-THREONINE PROTEIN KINASE"/>
    <property type="match status" value="1"/>
</dbReference>
<comment type="caution">
    <text evidence="2">The sequence shown here is derived from an EMBL/GenBank/DDBJ whole genome shotgun (WGS) entry which is preliminary data.</text>
</comment>
<feature type="domain" description="Protein kinase" evidence="1">
    <location>
        <begin position="395"/>
        <end position="699"/>
    </location>
</feature>
<sequence>MTSQLDNNYTICLQEEYHKIKYLISSKDFIDQLTNDISRYYSKLGIGNNDSEISCNNLMELNKSLGDLISDRKRIKNYSILENAINYQYKCIEHIKNILPEQCIVGVINDIDDSYKKLTKKIETFLKNLSEGNNEIREKIYSTFDAQEILQYINQINNSLNLIINYYNYQKSIQNKFLKFVNSIKSFMNKFIQNEGNFLLKSKEKNVDLYYCTFYSCYIDQNQKLVFDFIPAPKKNEEVFKEVKRFSLDCIKQFFKKIKFDSFIFKYYERRFKQNYDETKQYIDEYFKQEISDFSNNLHQEFNATFSEENHKKILDFQISDNFPIIDFKDYNSESSWGILNEVTKLNFPINKKWLYHNYKFLLRDYTTTNEEQQIKEVNVCLTKEQIKGMMFKLTEEYRNKGKYFFFNILSSKTIQTIFNQSNFEKKIHSKKEKNTSYTIFYSYKDFAFNDCYITYDQNFQFWQEKTTSEREKKILTKNFSKFIVQGKLSHRTDSNDKETIIIPYFPLGNLNSIHNDGEIQFSHVDKIIIMLEIATALKDLHSENEYHGNLSSDFIVINSSKDAYLGAIKYDLDESNLSQPINTIYYHPPEYYQKDEEKVYNESCDVYAFGLIMYEIVSEKPLIQKYQKIKKYERVKIMENGESNKFLLVDDIVEKIDSYDEKGDSLIGVKEIIEKCIRKDINNRYQSFDEIIESIKSLAIYSKNKEEIDYRFENAQDSSEYKCSMSDIVECYIHGSSQSKIIIERAIKKYFNIEDLNCDNIIQKLIELFHIENKTDFILEKMIKLMIEYDEKCIIKSQGDDKKTDSFWNLLLNRYKYHIPTDVNSQFWCLPIKNGAFNASNETKNLFLFINELFNKYRMYIGDRPKEDAYHEFMILNDINDNSGNNKKGQKLAIEDKINAYEKMYSHFYIDQIIQITMRNILKPKFFSDQFHETLRHVQNYSELHYIKDTLNFNEIDSSFKLFYDNNFNFFLQKTYNQNINILIRDREINILKENYSKFIVHIEEESQENKITIPYFPCGTLDSIIRKQPQNSISLQNKTLEFNLIDKIVIALEVAIALKDLHSHNEYHGNLASQFIYINANKDAYIGGIAYDRKLEADSTKPRGPFYYRAPEIIYYNYYFRSDENTRNQQMYDIYSYGVLLHEIITEISPEKRMGNKPREERLKLLKKEYNKFLFDDIDNEFFGEGSYDTRGDTLIEKGKQNGVEKIINKCMDGDPRNRYKSFDEIINDFKDTKFYKKNQFDIENRIENAKYSADYQCSFCDIVEAYYRGNESSLNDIEKTIIEYEKLYSQKNELFHHVEGDIIETLFNTFDIKLGLIQKSSDDINNKLNSIVKNHVNETLDRSEIISYQNSLLNISLIKNNECSSNLEKNRNIHVPITSLAKYNQNKKKIDPTWVYIIASEMSYIHSRNIFYGDFSAESIGIYFDSTKKMLVPSIILYYAYKKSSSKDKIEAQYDYSIKAIEKYLRKDLKAFKKMILELNGEDDEVYQNIKESLSFNEIVYMIYNLIMRDRNPKEKKYISDKIKIDYTSFQITYQSLQKIYEIFNLEYYIYNDFYFKFDKILDEIICFLNEKIDNSSLLKGEAIGNVDKCFVQNEFSDNIRNKFEEIEFLKGLYKCKMQ</sequence>
<evidence type="ECO:0000259" key="1">
    <source>
        <dbReference type="PROSITE" id="PS50011"/>
    </source>
</evidence>
<reference evidence="2 3" key="1">
    <citation type="submission" date="2024-04" db="EMBL/GenBank/DDBJ databases">
        <title>Tritrichomonas musculus Genome.</title>
        <authorList>
            <person name="Alves-Ferreira E."/>
            <person name="Grigg M."/>
            <person name="Lorenzi H."/>
            <person name="Galac M."/>
        </authorList>
    </citation>
    <scope>NUCLEOTIDE SEQUENCE [LARGE SCALE GENOMIC DNA]</scope>
    <source>
        <strain evidence="2 3">EAF2021</strain>
    </source>
</reference>
<name>A0ABR2JS29_9EUKA</name>
<dbReference type="EMBL" id="JAPFFF010000010">
    <property type="protein sequence ID" value="KAK8881618.1"/>
    <property type="molecule type" value="Genomic_DNA"/>
</dbReference>
<dbReference type="SMART" id="SM00220">
    <property type="entry name" value="S_TKc"/>
    <property type="match status" value="1"/>
</dbReference>
<evidence type="ECO:0000313" key="2">
    <source>
        <dbReference type="EMBL" id="KAK8881618.1"/>
    </source>
</evidence>
<dbReference type="PROSITE" id="PS50011">
    <property type="entry name" value="PROTEIN_KINASE_DOM"/>
    <property type="match status" value="2"/>
</dbReference>
<dbReference type="Gene3D" id="1.10.510.10">
    <property type="entry name" value="Transferase(Phosphotransferase) domain 1"/>
    <property type="match status" value="2"/>
</dbReference>
<dbReference type="InterPro" id="IPR000719">
    <property type="entry name" value="Prot_kinase_dom"/>
</dbReference>
<dbReference type="InterPro" id="IPR050167">
    <property type="entry name" value="Ser_Thr_protein_kinase"/>
</dbReference>
<dbReference type="SUPFAM" id="SSF56112">
    <property type="entry name" value="Protein kinase-like (PK-like)"/>
    <property type="match status" value="2"/>
</dbReference>
<organism evidence="2 3">
    <name type="scientific">Tritrichomonas musculus</name>
    <dbReference type="NCBI Taxonomy" id="1915356"/>
    <lineage>
        <taxon>Eukaryota</taxon>
        <taxon>Metamonada</taxon>
        <taxon>Parabasalia</taxon>
        <taxon>Tritrichomonadida</taxon>
        <taxon>Tritrichomonadidae</taxon>
        <taxon>Tritrichomonas</taxon>
    </lineage>
</organism>
<gene>
    <name evidence="2" type="ORF">M9Y10_004362</name>
</gene>
<feature type="domain" description="Protein kinase" evidence="1">
    <location>
        <begin position="917"/>
        <end position="1238"/>
    </location>
</feature>
<dbReference type="Pfam" id="PF07714">
    <property type="entry name" value="PK_Tyr_Ser-Thr"/>
    <property type="match status" value="2"/>
</dbReference>
<dbReference type="InterPro" id="IPR001245">
    <property type="entry name" value="Ser-Thr/Tyr_kinase_cat_dom"/>
</dbReference>
<keyword evidence="3" id="KW-1185">Reference proteome</keyword>
<protein>
    <recommendedName>
        <fullName evidence="1">Protein kinase domain-containing protein</fullName>
    </recommendedName>
</protein>
<dbReference type="InterPro" id="IPR011009">
    <property type="entry name" value="Kinase-like_dom_sf"/>
</dbReference>